<dbReference type="EMBL" id="MU228850">
    <property type="protein sequence ID" value="KAG6621757.1"/>
    <property type="molecule type" value="Genomic_DNA"/>
</dbReference>
<protein>
    <submittedName>
        <fullName evidence="1">Uncharacterized protein</fullName>
    </submittedName>
</protein>
<proteinExistence type="predicted"/>
<dbReference type="AlphaFoldDB" id="A0A922A564"/>
<comment type="caution">
    <text evidence="1">The sequence shown here is derived from an EMBL/GenBank/DDBJ whole genome shotgun (WGS) entry which is preliminary data.</text>
</comment>
<organism evidence="1 2">
    <name type="scientific">Carya illinoinensis</name>
    <name type="common">Pecan</name>
    <dbReference type="NCBI Taxonomy" id="32201"/>
    <lineage>
        <taxon>Eukaryota</taxon>
        <taxon>Viridiplantae</taxon>
        <taxon>Streptophyta</taxon>
        <taxon>Embryophyta</taxon>
        <taxon>Tracheophyta</taxon>
        <taxon>Spermatophyta</taxon>
        <taxon>Magnoliopsida</taxon>
        <taxon>eudicotyledons</taxon>
        <taxon>Gunneridae</taxon>
        <taxon>Pentapetalae</taxon>
        <taxon>rosids</taxon>
        <taxon>fabids</taxon>
        <taxon>Fagales</taxon>
        <taxon>Juglandaceae</taxon>
        <taxon>Carya</taxon>
    </lineage>
</organism>
<accession>A0A922A564</accession>
<dbReference type="Proteomes" id="UP000811246">
    <property type="component" value="Unassembled WGS sequence"/>
</dbReference>
<reference evidence="1" key="1">
    <citation type="submission" date="2021-01" db="EMBL/GenBank/DDBJ databases">
        <authorList>
            <person name="Lovell J.T."/>
            <person name="Bentley N."/>
            <person name="Bhattarai G."/>
            <person name="Jenkins J.W."/>
            <person name="Sreedasyam A."/>
            <person name="Alarcon Y."/>
            <person name="Bock C."/>
            <person name="Boston L."/>
            <person name="Carlson J."/>
            <person name="Cervantes K."/>
            <person name="Clermont K."/>
            <person name="Krom N."/>
            <person name="Kubenka K."/>
            <person name="Mamidi S."/>
            <person name="Mattison C."/>
            <person name="Monteros M."/>
            <person name="Pisani C."/>
            <person name="Plott C."/>
            <person name="Rajasekar S."/>
            <person name="Rhein H.S."/>
            <person name="Rohla C."/>
            <person name="Song M."/>
            <person name="Hilaire R.S."/>
            <person name="Shu S."/>
            <person name="Wells L."/>
            <person name="Wang X."/>
            <person name="Webber J."/>
            <person name="Heerema R.J."/>
            <person name="Klein P."/>
            <person name="Conner P."/>
            <person name="Grauke L."/>
            <person name="Grimwood J."/>
            <person name="Schmutz J."/>
            <person name="Randall J.J."/>
        </authorList>
    </citation>
    <scope>NUCLEOTIDE SEQUENCE</scope>
    <source>
        <tissue evidence="1">Leaf</tissue>
    </source>
</reference>
<sequence length="105" mass="12040">MASQEWNQVERGWVLKSVKCDIGMNDTACMMICWHESLFLQCQHGLVKSLWFLPFAYVFLARNTCSIAKALCSGGTLKAWWNSQQIWDNVEIKVEVTQPEGKVRA</sequence>
<evidence type="ECO:0000313" key="2">
    <source>
        <dbReference type="Proteomes" id="UP000811246"/>
    </source>
</evidence>
<gene>
    <name evidence="1" type="ORF">I3842_Q001100</name>
</gene>
<name>A0A922A564_CARIL</name>
<evidence type="ECO:0000313" key="1">
    <source>
        <dbReference type="EMBL" id="KAG6621757.1"/>
    </source>
</evidence>
<dbReference type="EMBL" id="MU228850">
    <property type="protein sequence ID" value="KAG6621758.1"/>
    <property type="molecule type" value="Genomic_DNA"/>
</dbReference>